<feature type="transmembrane region" description="Helical" evidence="1">
    <location>
        <begin position="211"/>
        <end position="229"/>
    </location>
</feature>
<dbReference type="OrthoDB" id="3822520at2"/>
<dbReference type="Proteomes" id="UP000419138">
    <property type="component" value="Unassembled WGS sequence"/>
</dbReference>
<organism evidence="2 3">
    <name type="scientific">Streptomyces jumonjinensis</name>
    <dbReference type="NCBI Taxonomy" id="1945"/>
    <lineage>
        <taxon>Bacteria</taxon>
        <taxon>Bacillati</taxon>
        <taxon>Actinomycetota</taxon>
        <taxon>Actinomycetes</taxon>
        <taxon>Kitasatosporales</taxon>
        <taxon>Streptomycetaceae</taxon>
        <taxon>Streptomyces</taxon>
    </lineage>
</organism>
<keyword evidence="1" id="KW-1133">Transmembrane helix</keyword>
<dbReference type="EMBL" id="VCLA01000167">
    <property type="protein sequence ID" value="MQT03237.1"/>
    <property type="molecule type" value="Genomic_DNA"/>
</dbReference>
<sequence length="275" mass="27735">MSAWHVSGPMAERYASGSAAEPEAWSLEKHIESCGPCAVRVSTAVQRSPAGLVIAEIRATVLAGRTPAAAPVRWTARMMWAAGPAVRGAWLLSLAAVIGGALFLAYGVGFEGARPLLLALSPAVPLAGVALSYGRYSDPMHEITAATPYGGLRLLLIRTAAVLAVSVPLLAVASALLPDPAGPPGAAAWLLPGLALTLAALALGSYTGCRIAATVLACAWVMAVLAPLAGPPALAAEAARLVSGPDAQAGWAAAAVVCAGLLAVRRSSFDHLESV</sequence>
<evidence type="ECO:0000256" key="1">
    <source>
        <dbReference type="SAM" id="Phobius"/>
    </source>
</evidence>
<comment type="caution">
    <text evidence="2">The sequence shown here is derived from an EMBL/GenBank/DDBJ whole genome shotgun (WGS) entry which is preliminary data.</text>
</comment>
<evidence type="ECO:0000313" key="2">
    <source>
        <dbReference type="EMBL" id="MQT03237.1"/>
    </source>
</evidence>
<gene>
    <name evidence="2" type="ORF">FF041_24500</name>
</gene>
<keyword evidence="1" id="KW-0472">Membrane</keyword>
<evidence type="ECO:0000313" key="3">
    <source>
        <dbReference type="Proteomes" id="UP000419138"/>
    </source>
</evidence>
<feature type="transmembrane region" description="Helical" evidence="1">
    <location>
        <begin position="249"/>
        <end position="264"/>
    </location>
</feature>
<protein>
    <submittedName>
        <fullName evidence="2">Zf-HC2 domain-containing protein</fullName>
    </submittedName>
</protein>
<feature type="transmembrane region" description="Helical" evidence="1">
    <location>
        <begin position="116"/>
        <end position="134"/>
    </location>
</feature>
<accession>A0A646KMG9</accession>
<keyword evidence="3" id="KW-1185">Reference proteome</keyword>
<reference evidence="2 3" key="1">
    <citation type="submission" date="2019-05" db="EMBL/GenBank/DDBJ databases">
        <title>Comparative genomics and metabolomics analyses of clavulanic acid producing Streptomyces species provides insight into specialized metabolism and evolution of beta-lactam biosynthetic gene clusters.</title>
        <authorList>
            <person name="Moore M.A."/>
            <person name="Cruz-Morales P."/>
            <person name="Barona Gomez F."/>
            <person name="Kapil T."/>
        </authorList>
    </citation>
    <scope>NUCLEOTIDE SEQUENCE [LARGE SCALE GENOMIC DNA]</scope>
    <source>
        <strain evidence="2 3">NRRL 5741</strain>
    </source>
</reference>
<feature type="transmembrane region" description="Helical" evidence="1">
    <location>
        <begin position="155"/>
        <end position="174"/>
    </location>
</feature>
<dbReference type="RefSeq" id="WP_153524799.1">
    <property type="nucleotide sequence ID" value="NZ_JBEPDZ010000003.1"/>
</dbReference>
<keyword evidence="1" id="KW-0812">Transmembrane</keyword>
<name>A0A646KMG9_STRJU</name>
<feature type="transmembrane region" description="Helical" evidence="1">
    <location>
        <begin position="186"/>
        <end position="204"/>
    </location>
</feature>
<proteinExistence type="predicted"/>
<dbReference type="AlphaFoldDB" id="A0A646KMG9"/>
<feature type="transmembrane region" description="Helical" evidence="1">
    <location>
        <begin position="88"/>
        <end position="110"/>
    </location>
</feature>